<gene>
    <name evidence="7" type="ORF">AWB85_21910</name>
</gene>
<comment type="subcellular location">
    <subcellularLocation>
        <location evidence="1">Cell membrane</location>
    </subcellularLocation>
</comment>
<organism evidence="7 8">
    <name type="scientific">Mycobacteroides immunogenum</name>
    <dbReference type="NCBI Taxonomy" id="83262"/>
    <lineage>
        <taxon>Bacteria</taxon>
        <taxon>Bacillati</taxon>
        <taxon>Actinomycetota</taxon>
        <taxon>Actinomycetes</taxon>
        <taxon>Mycobacteriales</taxon>
        <taxon>Mycobacteriaceae</taxon>
        <taxon>Mycobacteroides</taxon>
    </lineage>
</organism>
<evidence type="ECO:0000256" key="2">
    <source>
        <dbReference type="ARBA" id="ARBA00007531"/>
    </source>
</evidence>
<evidence type="ECO:0008006" key="9">
    <source>
        <dbReference type="Google" id="ProtNLM"/>
    </source>
</evidence>
<dbReference type="EMBL" id="LQYE01000008">
    <property type="protein sequence ID" value="OAT69272.1"/>
    <property type="molecule type" value="Genomic_DNA"/>
</dbReference>
<proteinExistence type="inferred from homology"/>
<dbReference type="AlphaFoldDB" id="A0A179VDR8"/>
<reference evidence="7 8" key="1">
    <citation type="submission" date="2016-01" db="EMBL/GenBank/DDBJ databases">
        <title>Mycobacterium immunogenum strain CD11_6 genome sequencing and assembly.</title>
        <authorList>
            <person name="Kaur G."/>
            <person name="Nair G.R."/>
            <person name="Mayilraj S."/>
        </authorList>
    </citation>
    <scope>NUCLEOTIDE SEQUENCE [LARGE SCALE GENOMIC DNA]</scope>
    <source>
        <strain evidence="7 8">CD11-6</strain>
    </source>
</reference>
<dbReference type="Pfam" id="PF05423">
    <property type="entry name" value="Mycobact_memb"/>
    <property type="match status" value="1"/>
</dbReference>
<keyword evidence="4" id="KW-0812">Transmembrane</keyword>
<evidence type="ECO:0000256" key="4">
    <source>
        <dbReference type="ARBA" id="ARBA00022692"/>
    </source>
</evidence>
<evidence type="ECO:0000313" key="8">
    <source>
        <dbReference type="Proteomes" id="UP000186919"/>
    </source>
</evidence>
<evidence type="ECO:0000256" key="5">
    <source>
        <dbReference type="ARBA" id="ARBA00022989"/>
    </source>
</evidence>
<evidence type="ECO:0000256" key="1">
    <source>
        <dbReference type="ARBA" id="ARBA00004236"/>
    </source>
</evidence>
<comment type="similarity">
    <text evidence="2">Belongs to the MmpS family.</text>
</comment>
<dbReference type="GO" id="GO:0005886">
    <property type="term" value="C:plasma membrane"/>
    <property type="evidence" value="ECO:0007669"/>
    <property type="project" value="UniProtKB-SubCell"/>
</dbReference>
<keyword evidence="3" id="KW-1003">Cell membrane</keyword>
<evidence type="ECO:0000256" key="6">
    <source>
        <dbReference type="ARBA" id="ARBA00023136"/>
    </source>
</evidence>
<keyword evidence="5" id="KW-1133">Transmembrane helix</keyword>
<keyword evidence="6" id="KW-0472">Membrane</keyword>
<dbReference type="InterPro" id="IPR008693">
    <property type="entry name" value="MmpS"/>
</dbReference>
<name>A0A179VDR8_9MYCO</name>
<dbReference type="RefSeq" id="WP_064629192.1">
    <property type="nucleotide sequence ID" value="NZ_LQYE01000008.1"/>
</dbReference>
<sequence length="141" mass="15317">MKVLKRAWLPLVMVLVIGVGALAVMRVRTLFGGESAHRISMKVDDTQPFTPKIVTYEVNGKPGATADINYLDLNAKPQRLDQVPLPWSVTLSTTLSGVAPNLLAQGDGSEIECRITVDHKVKDERTSTGTHAMTFCLVKSA</sequence>
<accession>A0A179VDR8</accession>
<dbReference type="Proteomes" id="UP000186919">
    <property type="component" value="Unassembled WGS sequence"/>
</dbReference>
<dbReference type="InterPro" id="IPR038468">
    <property type="entry name" value="MmpS_C"/>
</dbReference>
<evidence type="ECO:0000313" key="7">
    <source>
        <dbReference type="EMBL" id="OAT69272.1"/>
    </source>
</evidence>
<comment type="caution">
    <text evidence="7">The sequence shown here is derived from an EMBL/GenBank/DDBJ whole genome shotgun (WGS) entry which is preliminary data.</text>
</comment>
<evidence type="ECO:0000256" key="3">
    <source>
        <dbReference type="ARBA" id="ARBA00022475"/>
    </source>
</evidence>
<dbReference type="Gene3D" id="2.60.40.2880">
    <property type="entry name" value="MmpS1-5, C-terminal soluble domain"/>
    <property type="match status" value="1"/>
</dbReference>
<protein>
    <recommendedName>
        <fullName evidence="9">MmpS5 protein</fullName>
    </recommendedName>
</protein>